<keyword evidence="9" id="KW-0812">Transmembrane</keyword>
<reference evidence="11" key="1">
    <citation type="submission" date="2024-05" db="EMBL/GenBank/DDBJ databases">
        <title>Whole genome shotgun sequence of Streptomyces hygroscopicus NBRC 113678.</title>
        <authorList>
            <person name="Komaki H."/>
            <person name="Tamura T."/>
        </authorList>
    </citation>
    <scope>NUCLEOTIDE SEQUENCE</scope>
    <source>
        <strain evidence="11">N11-34</strain>
    </source>
</reference>
<evidence type="ECO:0000256" key="7">
    <source>
        <dbReference type="PROSITE-ProRule" id="PRU10141"/>
    </source>
</evidence>
<dbReference type="Pfam" id="PF00069">
    <property type="entry name" value="Pkinase"/>
    <property type="match status" value="1"/>
</dbReference>
<evidence type="ECO:0000259" key="10">
    <source>
        <dbReference type="PROSITE" id="PS50011"/>
    </source>
</evidence>
<dbReference type="Gene3D" id="3.30.200.20">
    <property type="entry name" value="Phosphorylase Kinase, domain 1"/>
    <property type="match status" value="1"/>
</dbReference>
<dbReference type="SUPFAM" id="SSF56112">
    <property type="entry name" value="Protein kinase-like (PK-like)"/>
    <property type="match status" value="1"/>
</dbReference>
<dbReference type="EMBL" id="BNEK01000002">
    <property type="protein sequence ID" value="GHJ26294.1"/>
    <property type="molecule type" value="Genomic_DNA"/>
</dbReference>
<feature type="transmembrane region" description="Helical" evidence="9">
    <location>
        <begin position="330"/>
        <end position="350"/>
    </location>
</feature>
<keyword evidence="9" id="KW-0472">Membrane</keyword>
<feature type="transmembrane region" description="Helical" evidence="9">
    <location>
        <begin position="370"/>
        <end position="389"/>
    </location>
</feature>
<dbReference type="EC" id="2.7.11.1" evidence="1"/>
<accession>A0ABQ3TSJ5</accession>
<dbReference type="Gene3D" id="1.10.510.10">
    <property type="entry name" value="Transferase(Phosphotransferase) domain 1"/>
    <property type="match status" value="1"/>
</dbReference>
<feature type="region of interest" description="Disordered" evidence="8">
    <location>
        <begin position="1"/>
        <end position="26"/>
    </location>
</feature>
<name>A0ABQ3TSJ5_STRHY</name>
<keyword evidence="12" id="KW-1185">Reference proteome</keyword>
<evidence type="ECO:0000256" key="1">
    <source>
        <dbReference type="ARBA" id="ARBA00012513"/>
    </source>
</evidence>
<feature type="region of interest" description="Disordered" evidence="8">
    <location>
        <begin position="453"/>
        <end position="483"/>
    </location>
</feature>
<dbReference type="SMART" id="SM00220">
    <property type="entry name" value="S_TKc"/>
    <property type="match status" value="1"/>
</dbReference>
<dbReference type="InterPro" id="IPR017441">
    <property type="entry name" value="Protein_kinase_ATP_BS"/>
</dbReference>
<evidence type="ECO:0000256" key="9">
    <source>
        <dbReference type="SAM" id="Phobius"/>
    </source>
</evidence>
<keyword evidence="2" id="KW-0723">Serine/threonine-protein kinase</keyword>
<dbReference type="RefSeq" id="WP_236255920.1">
    <property type="nucleotide sequence ID" value="NZ_BNEK01000002.1"/>
</dbReference>
<sequence>MTAGETSGGDRHGHGPGRGAPGGRTIGGRYELRGRLGAGGMGLVWDAHDLSLDRPVVLKELRVGADPDPQARARWTARMRREIRALAGAGNAHLGAVHDLVVDGDRIWIVMERLEPRSLAARLDEGGGRLSVPEAARTGLEVLRGLRAMYAAGVAHRDVKPRNILFRPDGGAVLVDPLGLNFVATGRLMEEDALVGTPAYMAPERLTHTSAPATGEEMLKADLWSLGVTLYEAVEGVAPFRGATVGETLGAVLHASPPPMRYAGPLRPLIEALLARDPERRPTAEEAEALLDAVARADHEPVGAAPGAAAEAAAVTGTVTIGAAATRARAVGVVGALAPVAVVLGVLLAVSGAVVLPSLRPGSLEDLPGWLGPGCLGALWLGLAARGFASARRRDRRARWLDALSADAGETAGHRPAGPWRALREGYLAALAVPRPPARRTRLPVEREMERDMAGLLAALGPPPPRTAAADPAPRPDRPGEAP</sequence>
<dbReference type="InterPro" id="IPR011009">
    <property type="entry name" value="Kinase-like_dom_sf"/>
</dbReference>
<evidence type="ECO:0000256" key="4">
    <source>
        <dbReference type="ARBA" id="ARBA00022741"/>
    </source>
</evidence>
<dbReference type="PROSITE" id="PS50011">
    <property type="entry name" value="PROTEIN_KINASE_DOM"/>
    <property type="match status" value="1"/>
</dbReference>
<keyword evidence="3" id="KW-0808">Transferase</keyword>
<protein>
    <recommendedName>
        <fullName evidence="1">non-specific serine/threonine protein kinase</fullName>
        <ecNumber evidence="1">2.7.11.1</ecNumber>
    </recommendedName>
</protein>
<dbReference type="PROSITE" id="PS00107">
    <property type="entry name" value="PROTEIN_KINASE_ATP"/>
    <property type="match status" value="1"/>
</dbReference>
<comment type="caution">
    <text evidence="11">The sequence shown here is derived from an EMBL/GenBank/DDBJ whole genome shotgun (WGS) entry which is preliminary data.</text>
</comment>
<gene>
    <name evidence="11" type="ORF">TPA0910_07270</name>
</gene>
<keyword evidence="6 7" id="KW-0067">ATP-binding</keyword>
<evidence type="ECO:0000313" key="12">
    <source>
        <dbReference type="Proteomes" id="UP001054854"/>
    </source>
</evidence>
<evidence type="ECO:0000256" key="2">
    <source>
        <dbReference type="ARBA" id="ARBA00022527"/>
    </source>
</evidence>
<organism evidence="11 12">
    <name type="scientific">Streptomyces hygroscopicus</name>
    <dbReference type="NCBI Taxonomy" id="1912"/>
    <lineage>
        <taxon>Bacteria</taxon>
        <taxon>Bacillati</taxon>
        <taxon>Actinomycetota</taxon>
        <taxon>Actinomycetes</taxon>
        <taxon>Kitasatosporales</taxon>
        <taxon>Streptomycetaceae</taxon>
        <taxon>Streptomyces</taxon>
        <taxon>Streptomyces violaceusniger group</taxon>
    </lineage>
</organism>
<keyword evidence="9" id="KW-1133">Transmembrane helix</keyword>
<dbReference type="PANTHER" id="PTHR43289:SF6">
    <property type="entry name" value="SERINE_THREONINE-PROTEIN KINASE NEKL-3"/>
    <property type="match status" value="1"/>
</dbReference>
<feature type="domain" description="Protein kinase" evidence="10">
    <location>
        <begin position="30"/>
        <end position="302"/>
    </location>
</feature>
<dbReference type="PANTHER" id="PTHR43289">
    <property type="entry name" value="MITOGEN-ACTIVATED PROTEIN KINASE KINASE KINASE 20-RELATED"/>
    <property type="match status" value="1"/>
</dbReference>
<keyword evidence="4 7" id="KW-0547">Nucleotide-binding</keyword>
<keyword evidence="5" id="KW-0418">Kinase</keyword>
<dbReference type="CDD" id="cd14014">
    <property type="entry name" value="STKc_PknB_like"/>
    <property type="match status" value="1"/>
</dbReference>
<evidence type="ECO:0000313" key="11">
    <source>
        <dbReference type="EMBL" id="GHJ26294.1"/>
    </source>
</evidence>
<dbReference type="PROSITE" id="PS00108">
    <property type="entry name" value="PROTEIN_KINASE_ST"/>
    <property type="match status" value="1"/>
</dbReference>
<feature type="binding site" evidence="7">
    <location>
        <position position="59"/>
    </location>
    <ligand>
        <name>ATP</name>
        <dbReference type="ChEBI" id="CHEBI:30616"/>
    </ligand>
</feature>
<evidence type="ECO:0000256" key="3">
    <source>
        <dbReference type="ARBA" id="ARBA00022679"/>
    </source>
</evidence>
<evidence type="ECO:0000256" key="6">
    <source>
        <dbReference type="ARBA" id="ARBA00022840"/>
    </source>
</evidence>
<dbReference type="InterPro" id="IPR000719">
    <property type="entry name" value="Prot_kinase_dom"/>
</dbReference>
<evidence type="ECO:0000256" key="8">
    <source>
        <dbReference type="SAM" id="MobiDB-lite"/>
    </source>
</evidence>
<evidence type="ECO:0000256" key="5">
    <source>
        <dbReference type="ARBA" id="ARBA00022777"/>
    </source>
</evidence>
<feature type="compositionally biased region" description="Basic and acidic residues" evidence="8">
    <location>
        <begin position="474"/>
        <end position="483"/>
    </location>
</feature>
<feature type="compositionally biased region" description="Gly residues" evidence="8">
    <location>
        <begin position="16"/>
        <end position="26"/>
    </location>
</feature>
<proteinExistence type="predicted"/>
<dbReference type="InterPro" id="IPR008271">
    <property type="entry name" value="Ser/Thr_kinase_AS"/>
</dbReference>
<dbReference type="Proteomes" id="UP001054854">
    <property type="component" value="Unassembled WGS sequence"/>
</dbReference>